<comment type="caution">
    <text evidence="1">The sequence shown here is derived from an EMBL/GenBank/DDBJ whole genome shotgun (WGS) entry which is preliminary data.</text>
</comment>
<reference evidence="1" key="2">
    <citation type="journal article" date="2022" name="New Phytol.">
        <title>Evolutionary transition to the ectomycorrhizal habit in the genomes of a hyperdiverse lineage of mushroom-forming fungi.</title>
        <authorList>
            <person name="Looney B."/>
            <person name="Miyauchi S."/>
            <person name="Morin E."/>
            <person name="Drula E."/>
            <person name="Courty P.E."/>
            <person name="Kohler A."/>
            <person name="Kuo A."/>
            <person name="LaButti K."/>
            <person name="Pangilinan J."/>
            <person name="Lipzen A."/>
            <person name="Riley R."/>
            <person name="Andreopoulos W."/>
            <person name="He G."/>
            <person name="Johnson J."/>
            <person name="Nolan M."/>
            <person name="Tritt A."/>
            <person name="Barry K.W."/>
            <person name="Grigoriev I.V."/>
            <person name="Nagy L.G."/>
            <person name="Hibbett D."/>
            <person name="Henrissat B."/>
            <person name="Matheny P.B."/>
            <person name="Labbe J."/>
            <person name="Martin F.M."/>
        </authorList>
    </citation>
    <scope>NUCLEOTIDE SEQUENCE</scope>
    <source>
        <strain evidence="1">FP105234-sp</strain>
    </source>
</reference>
<dbReference type="Proteomes" id="UP000814033">
    <property type="component" value="Unassembled WGS sequence"/>
</dbReference>
<keyword evidence="2" id="KW-1185">Reference proteome</keyword>
<evidence type="ECO:0000313" key="1">
    <source>
        <dbReference type="EMBL" id="KAI0048879.1"/>
    </source>
</evidence>
<accession>A0ACB8RX83</accession>
<organism evidence="1 2">
    <name type="scientific">Auriscalpium vulgare</name>
    <dbReference type="NCBI Taxonomy" id="40419"/>
    <lineage>
        <taxon>Eukaryota</taxon>
        <taxon>Fungi</taxon>
        <taxon>Dikarya</taxon>
        <taxon>Basidiomycota</taxon>
        <taxon>Agaricomycotina</taxon>
        <taxon>Agaricomycetes</taxon>
        <taxon>Russulales</taxon>
        <taxon>Auriscalpiaceae</taxon>
        <taxon>Auriscalpium</taxon>
    </lineage>
</organism>
<reference evidence="1" key="1">
    <citation type="submission" date="2021-02" db="EMBL/GenBank/DDBJ databases">
        <authorList>
            <consortium name="DOE Joint Genome Institute"/>
            <person name="Ahrendt S."/>
            <person name="Looney B.P."/>
            <person name="Miyauchi S."/>
            <person name="Morin E."/>
            <person name="Drula E."/>
            <person name="Courty P.E."/>
            <person name="Chicoki N."/>
            <person name="Fauchery L."/>
            <person name="Kohler A."/>
            <person name="Kuo A."/>
            <person name="Labutti K."/>
            <person name="Pangilinan J."/>
            <person name="Lipzen A."/>
            <person name="Riley R."/>
            <person name="Andreopoulos W."/>
            <person name="He G."/>
            <person name="Johnson J."/>
            <person name="Barry K.W."/>
            <person name="Grigoriev I.V."/>
            <person name="Nagy L."/>
            <person name="Hibbett D."/>
            <person name="Henrissat B."/>
            <person name="Matheny P.B."/>
            <person name="Labbe J."/>
            <person name="Martin F."/>
        </authorList>
    </citation>
    <scope>NUCLEOTIDE SEQUENCE</scope>
    <source>
        <strain evidence="1">FP105234-sp</strain>
    </source>
</reference>
<sequence>MQAEQLPEEQLPGVDEPGSAQVVPVVQSEELWFSDGNIIIRSLPSGAPPIRAVYKVHRSILSLHCSAFAALFEGPKDEAFIAGSEHYEKLPLMDLPDDAEDLRHFLKALYFHEGLHIHTSVPLFERWRAPFPPSYPGILRLATKYDASKVRRILVDALQAQWPARLAAYDGMNNGMNKSVDEGPSFREDFPSDPGRAIRLATDFDIPDVLPFAYYALARLIASPELSKIKPGELTHLTPNELNVLILGVADLRVQTNRIISSTQGWTSKCQQDLVYDDEAEDDVSPCEHSLEQWVERQHALESCCGDPLAWLKVMSMLCMDIEDVCETCRVYVRTDVLVDARNRLWKTLPAVFGLVRCS</sequence>
<gene>
    <name evidence="1" type="ORF">FA95DRAFT_1653360</name>
</gene>
<protein>
    <submittedName>
        <fullName evidence="1">Uncharacterized protein</fullName>
    </submittedName>
</protein>
<dbReference type="EMBL" id="MU275880">
    <property type="protein sequence ID" value="KAI0048879.1"/>
    <property type="molecule type" value="Genomic_DNA"/>
</dbReference>
<name>A0ACB8RX83_9AGAM</name>
<proteinExistence type="predicted"/>
<evidence type="ECO:0000313" key="2">
    <source>
        <dbReference type="Proteomes" id="UP000814033"/>
    </source>
</evidence>